<keyword evidence="2" id="KW-1185">Reference proteome</keyword>
<gene>
    <name evidence="1" type="ORF">RRG08_009720</name>
</gene>
<proteinExistence type="predicted"/>
<organism evidence="1 2">
    <name type="scientific">Elysia crispata</name>
    <name type="common">lettuce slug</name>
    <dbReference type="NCBI Taxonomy" id="231223"/>
    <lineage>
        <taxon>Eukaryota</taxon>
        <taxon>Metazoa</taxon>
        <taxon>Spiralia</taxon>
        <taxon>Lophotrochozoa</taxon>
        <taxon>Mollusca</taxon>
        <taxon>Gastropoda</taxon>
        <taxon>Heterobranchia</taxon>
        <taxon>Euthyneura</taxon>
        <taxon>Panpulmonata</taxon>
        <taxon>Sacoglossa</taxon>
        <taxon>Placobranchoidea</taxon>
        <taxon>Plakobranchidae</taxon>
        <taxon>Elysia</taxon>
    </lineage>
</organism>
<evidence type="ECO:0000313" key="2">
    <source>
        <dbReference type="Proteomes" id="UP001283361"/>
    </source>
</evidence>
<dbReference type="Proteomes" id="UP001283361">
    <property type="component" value="Unassembled WGS sequence"/>
</dbReference>
<dbReference type="EMBL" id="JAWDGP010006717">
    <property type="protein sequence ID" value="KAK3736352.1"/>
    <property type="molecule type" value="Genomic_DNA"/>
</dbReference>
<accession>A0AAE0Y8C6</accession>
<protein>
    <submittedName>
        <fullName evidence="1">Uncharacterized protein</fullName>
    </submittedName>
</protein>
<sequence length="108" mass="11931">MHRVATLTHVTPTGAANILPRSVEGQLREARTGNYQIDKPSPEHDSTALGFLLPATVPVLRCPVSRETWSPESWHASLEEALEEKTDESPLSCQRLPADCEQEANLIM</sequence>
<name>A0AAE0Y8C6_9GAST</name>
<evidence type="ECO:0000313" key="1">
    <source>
        <dbReference type="EMBL" id="KAK3736352.1"/>
    </source>
</evidence>
<reference evidence="1" key="1">
    <citation type="journal article" date="2023" name="G3 (Bethesda)">
        <title>A reference genome for the long-term kleptoplast-retaining sea slug Elysia crispata morphotype clarki.</title>
        <authorList>
            <person name="Eastman K.E."/>
            <person name="Pendleton A.L."/>
            <person name="Shaikh M.A."/>
            <person name="Suttiyut T."/>
            <person name="Ogas R."/>
            <person name="Tomko P."/>
            <person name="Gavelis G."/>
            <person name="Widhalm J.R."/>
            <person name="Wisecaver J.H."/>
        </authorList>
    </citation>
    <scope>NUCLEOTIDE SEQUENCE</scope>
    <source>
        <strain evidence="1">ECLA1</strain>
    </source>
</reference>
<comment type="caution">
    <text evidence="1">The sequence shown here is derived from an EMBL/GenBank/DDBJ whole genome shotgun (WGS) entry which is preliminary data.</text>
</comment>
<dbReference type="AlphaFoldDB" id="A0AAE0Y8C6"/>